<sequence length="299" mass="33206">MEPTVDVERGAWLRARAGAWATVGGVAGTGFEAYARILHPVQAWRTDPTITDEWGSPLIVEDTRWGWAEVARRNARTMHPLVQWFSLTDREERREWPDGWAVGQAEEGRLPAELLAALTGPLVRNTRTPELLTAAFWIGWGELHGGAQMSLVLMAEGGDPEAVARERARVEAELREERRRAIAPAVREVIDRGPFFDWPGREMLLCSTSLGELADPTWPAHAGVAGLTPQLLWPADRRWVVASEIDWDSTIVAGSRALIDEVLADEAFESYEVDEASDLTWDGDTINPRPPGRRDSESG</sequence>
<name>A0ABU8LKU2_9MICO</name>
<protein>
    <submittedName>
        <fullName evidence="2">Uncharacterized protein</fullName>
    </submittedName>
</protein>
<dbReference type="Proteomes" id="UP001366085">
    <property type="component" value="Unassembled WGS sequence"/>
</dbReference>
<evidence type="ECO:0000313" key="2">
    <source>
        <dbReference type="EMBL" id="MEJ1091308.1"/>
    </source>
</evidence>
<accession>A0ABU8LKU2</accession>
<evidence type="ECO:0000313" key="3">
    <source>
        <dbReference type="Proteomes" id="UP001366085"/>
    </source>
</evidence>
<dbReference type="EMBL" id="JBBDGN010000004">
    <property type="protein sequence ID" value="MEJ1091308.1"/>
    <property type="molecule type" value="Genomic_DNA"/>
</dbReference>
<comment type="caution">
    <text evidence="2">The sequence shown here is derived from an EMBL/GenBank/DDBJ whole genome shotgun (WGS) entry which is preliminary data.</text>
</comment>
<feature type="region of interest" description="Disordered" evidence="1">
    <location>
        <begin position="279"/>
        <end position="299"/>
    </location>
</feature>
<proteinExistence type="predicted"/>
<keyword evidence="3" id="KW-1185">Reference proteome</keyword>
<dbReference type="RefSeq" id="WP_337318697.1">
    <property type="nucleotide sequence ID" value="NZ_JBBDGN010000004.1"/>
</dbReference>
<gene>
    <name evidence="2" type="ORF">WDU93_06325</name>
</gene>
<evidence type="ECO:0000256" key="1">
    <source>
        <dbReference type="SAM" id="MobiDB-lite"/>
    </source>
</evidence>
<organism evidence="2 3">
    <name type="scientific">Microbacterium istanbulense</name>
    <dbReference type="NCBI Taxonomy" id="3122049"/>
    <lineage>
        <taxon>Bacteria</taxon>
        <taxon>Bacillati</taxon>
        <taxon>Actinomycetota</taxon>
        <taxon>Actinomycetes</taxon>
        <taxon>Micrococcales</taxon>
        <taxon>Microbacteriaceae</taxon>
        <taxon>Microbacterium</taxon>
    </lineage>
</organism>
<reference evidence="2 3" key="1">
    <citation type="submission" date="2024-02" db="EMBL/GenBank/DDBJ databases">
        <authorList>
            <person name="Saticioglu I.B."/>
        </authorList>
    </citation>
    <scope>NUCLEOTIDE SEQUENCE [LARGE SCALE GENOMIC DNA]</scope>
    <source>
        <strain evidence="2 3">Mu-43</strain>
    </source>
</reference>